<organism evidence="9 10">
    <name type="scientific">Paraburkholderia tuberum</name>
    <dbReference type="NCBI Taxonomy" id="157910"/>
    <lineage>
        <taxon>Bacteria</taxon>
        <taxon>Pseudomonadati</taxon>
        <taxon>Pseudomonadota</taxon>
        <taxon>Betaproteobacteria</taxon>
        <taxon>Burkholderiales</taxon>
        <taxon>Burkholderiaceae</taxon>
        <taxon>Paraburkholderia</taxon>
    </lineage>
</organism>
<evidence type="ECO:0000256" key="1">
    <source>
        <dbReference type="ARBA" id="ARBA00004651"/>
    </source>
</evidence>
<dbReference type="Gene3D" id="1.10.3720.10">
    <property type="entry name" value="MetI-like"/>
    <property type="match status" value="1"/>
</dbReference>
<dbReference type="RefSeq" id="WP_090812257.1">
    <property type="nucleotide sequence ID" value="NZ_FNKX01000004.1"/>
</dbReference>
<dbReference type="GO" id="GO:0055085">
    <property type="term" value="P:transmembrane transport"/>
    <property type="evidence" value="ECO:0007669"/>
    <property type="project" value="InterPro"/>
</dbReference>
<keyword evidence="6 7" id="KW-0472">Membrane</keyword>
<evidence type="ECO:0000256" key="2">
    <source>
        <dbReference type="ARBA" id="ARBA00022448"/>
    </source>
</evidence>
<dbReference type="Pfam" id="PF00528">
    <property type="entry name" value="BPD_transp_1"/>
    <property type="match status" value="1"/>
</dbReference>
<evidence type="ECO:0000256" key="6">
    <source>
        <dbReference type="ARBA" id="ARBA00023136"/>
    </source>
</evidence>
<feature type="transmembrane region" description="Helical" evidence="7">
    <location>
        <begin position="130"/>
        <end position="149"/>
    </location>
</feature>
<evidence type="ECO:0000256" key="3">
    <source>
        <dbReference type="ARBA" id="ARBA00022475"/>
    </source>
</evidence>
<feature type="transmembrane region" description="Helical" evidence="7">
    <location>
        <begin position="220"/>
        <end position="239"/>
    </location>
</feature>
<evidence type="ECO:0000256" key="5">
    <source>
        <dbReference type="ARBA" id="ARBA00022989"/>
    </source>
</evidence>
<sequence>MNRQLSRGGQLVVSILVLLAMAGGWQVLSLIYTAEAAPGEPLVPGWQVLFTQTFQSLSDYWPGGLGVPSVAEGAPRSYTAATLAVLLHSWDTMLRLYTGFVCGAVGGAILGLAVSWSNWSRRLVNLPLQFLRTLPLLAMVPLFELWFGTNFAGKVLFVAYGVGVIFFAGVVNAVSNVPQLYIDYARTLGASRLRLYRTVIIPAILPELRSSILLSLGTAWAAVLGAEYLGAQSGIGYVIEYASQFGYVDRMFLIALVIVVYASISYALFNWLASRLLVWTPGAQPRRRAA</sequence>
<dbReference type="InterPro" id="IPR035906">
    <property type="entry name" value="MetI-like_sf"/>
</dbReference>
<reference evidence="10" key="1">
    <citation type="submission" date="2016-10" db="EMBL/GenBank/DDBJ databases">
        <authorList>
            <person name="Varghese N."/>
            <person name="Submissions S."/>
        </authorList>
    </citation>
    <scope>NUCLEOTIDE SEQUENCE [LARGE SCALE GENOMIC DNA]</scope>
    <source>
        <strain evidence="10">DUS833</strain>
    </source>
</reference>
<dbReference type="AlphaFoldDB" id="A0A1H1KH39"/>
<feature type="transmembrane region" description="Helical" evidence="7">
    <location>
        <begin position="12"/>
        <end position="34"/>
    </location>
</feature>
<keyword evidence="10" id="KW-1185">Reference proteome</keyword>
<name>A0A1H1KH39_9BURK</name>
<dbReference type="CDD" id="cd06261">
    <property type="entry name" value="TM_PBP2"/>
    <property type="match status" value="1"/>
</dbReference>
<evidence type="ECO:0000259" key="8">
    <source>
        <dbReference type="PROSITE" id="PS50928"/>
    </source>
</evidence>
<feature type="transmembrane region" description="Helical" evidence="7">
    <location>
        <begin position="96"/>
        <end position="118"/>
    </location>
</feature>
<dbReference type="EMBL" id="FNKX01000004">
    <property type="protein sequence ID" value="SDR61392.1"/>
    <property type="molecule type" value="Genomic_DNA"/>
</dbReference>
<evidence type="ECO:0000313" key="10">
    <source>
        <dbReference type="Proteomes" id="UP000199365"/>
    </source>
</evidence>
<evidence type="ECO:0000313" key="9">
    <source>
        <dbReference type="EMBL" id="SDR61392.1"/>
    </source>
</evidence>
<dbReference type="Proteomes" id="UP000199365">
    <property type="component" value="Unassembled WGS sequence"/>
</dbReference>
<feature type="transmembrane region" description="Helical" evidence="7">
    <location>
        <begin position="155"/>
        <end position="174"/>
    </location>
</feature>
<keyword evidence="2 7" id="KW-0813">Transport</keyword>
<comment type="similarity">
    <text evidence="7">Belongs to the binding-protein-dependent transport system permease family.</text>
</comment>
<dbReference type="PANTHER" id="PTHR30151:SF38">
    <property type="entry name" value="ALIPHATIC SULFONATES TRANSPORT PERMEASE PROTEIN SSUC-RELATED"/>
    <property type="match status" value="1"/>
</dbReference>
<feature type="domain" description="ABC transmembrane type-1" evidence="8">
    <location>
        <begin position="89"/>
        <end position="269"/>
    </location>
</feature>
<accession>A0A1H1KH39</accession>
<dbReference type="SUPFAM" id="SSF161098">
    <property type="entry name" value="MetI-like"/>
    <property type="match status" value="1"/>
</dbReference>
<evidence type="ECO:0000256" key="7">
    <source>
        <dbReference type="RuleBase" id="RU363032"/>
    </source>
</evidence>
<evidence type="ECO:0000256" key="4">
    <source>
        <dbReference type="ARBA" id="ARBA00022692"/>
    </source>
</evidence>
<keyword evidence="5 7" id="KW-1133">Transmembrane helix</keyword>
<keyword evidence="4 7" id="KW-0812">Transmembrane</keyword>
<dbReference type="GO" id="GO:0005886">
    <property type="term" value="C:plasma membrane"/>
    <property type="evidence" value="ECO:0007669"/>
    <property type="project" value="UniProtKB-SubCell"/>
</dbReference>
<comment type="subcellular location">
    <subcellularLocation>
        <location evidence="1 7">Cell membrane</location>
        <topology evidence="1 7">Multi-pass membrane protein</topology>
    </subcellularLocation>
</comment>
<dbReference type="STRING" id="157910.SAMN05445850_7725"/>
<keyword evidence="3" id="KW-1003">Cell membrane</keyword>
<proteinExistence type="inferred from homology"/>
<dbReference type="InterPro" id="IPR000515">
    <property type="entry name" value="MetI-like"/>
</dbReference>
<gene>
    <name evidence="9" type="ORF">SAMN05445850_7725</name>
</gene>
<dbReference type="PANTHER" id="PTHR30151">
    <property type="entry name" value="ALKANE SULFONATE ABC TRANSPORTER-RELATED, MEMBRANE SUBUNIT"/>
    <property type="match status" value="1"/>
</dbReference>
<protein>
    <submittedName>
        <fullName evidence="9">Sulfonate transport system permease protein</fullName>
    </submittedName>
</protein>
<feature type="transmembrane region" description="Helical" evidence="7">
    <location>
        <begin position="251"/>
        <end position="269"/>
    </location>
</feature>
<dbReference type="PROSITE" id="PS50928">
    <property type="entry name" value="ABC_TM1"/>
    <property type="match status" value="1"/>
</dbReference>